<evidence type="ECO:0000259" key="2">
    <source>
        <dbReference type="SMART" id="SM00867"/>
    </source>
</evidence>
<accession>A0A4S2GZF4</accession>
<dbReference type="InterPro" id="IPR007372">
    <property type="entry name" value="Lipid/polyisoprenoid-bd_YceI"/>
</dbReference>
<keyword evidence="1" id="KW-0732">Signal</keyword>
<sequence length="181" mass="19136">MRIFAAAAFAGAVLGFPAAAQDWQLDANTSSVRFEATAFGNVVSGAFEDFEAEITLDPDDLSGASIEARVRTASLDGLSSSDIRQNLRGESGLDVDGHPQARFVSHEITRTEAGYEAAGELTIKGHTSEITLPFTLEISDGRAVADGRFTIDRTTFDVGSGWGEVDEQVTVIVHIEADAAG</sequence>
<dbReference type="PANTHER" id="PTHR34406:SF1">
    <property type="entry name" value="PROTEIN YCEI"/>
    <property type="match status" value="1"/>
</dbReference>
<proteinExistence type="predicted"/>
<feature type="signal peptide" evidence="1">
    <location>
        <begin position="1"/>
        <end position="20"/>
    </location>
</feature>
<reference evidence="3 4" key="1">
    <citation type="journal article" date="2017" name="Int. J. Syst. Evol. Microbiol.">
        <title>Marinicauda algicola sp. nov., isolated from a marine red alga Rhodosorus marinus.</title>
        <authorList>
            <person name="Jeong S.E."/>
            <person name="Jeon S.H."/>
            <person name="Chun B.H."/>
            <person name="Kim D.W."/>
            <person name="Jeon C.O."/>
        </authorList>
    </citation>
    <scope>NUCLEOTIDE SEQUENCE [LARGE SCALE GENOMIC DNA]</scope>
    <source>
        <strain evidence="3 4">JCM 31718</strain>
    </source>
</reference>
<feature type="chain" id="PRO_5020348572" evidence="1">
    <location>
        <begin position="21"/>
        <end position="181"/>
    </location>
</feature>
<dbReference type="OrthoDB" id="1247465at2"/>
<evidence type="ECO:0000256" key="1">
    <source>
        <dbReference type="SAM" id="SignalP"/>
    </source>
</evidence>
<evidence type="ECO:0000313" key="4">
    <source>
        <dbReference type="Proteomes" id="UP000308054"/>
    </source>
</evidence>
<dbReference type="Proteomes" id="UP000308054">
    <property type="component" value="Unassembled WGS sequence"/>
</dbReference>
<protein>
    <submittedName>
        <fullName evidence="3">YceI family protein</fullName>
    </submittedName>
</protein>
<comment type="caution">
    <text evidence="3">The sequence shown here is derived from an EMBL/GenBank/DDBJ whole genome shotgun (WGS) entry which is preliminary data.</text>
</comment>
<organism evidence="3 4">
    <name type="scientific">Marinicauda algicola</name>
    <dbReference type="NCBI Taxonomy" id="2029849"/>
    <lineage>
        <taxon>Bacteria</taxon>
        <taxon>Pseudomonadati</taxon>
        <taxon>Pseudomonadota</taxon>
        <taxon>Alphaproteobacteria</taxon>
        <taxon>Maricaulales</taxon>
        <taxon>Maricaulaceae</taxon>
        <taxon>Marinicauda</taxon>
    </lineage>
</organism>
<feature type="domain" description="Lipid/polyisoprenoid-binding YceI-like" evidence="2">
    <location>
        <begin position="22"/>
        <end position="178"/>
    </location>
</feature>
<dbReference type="InterPro" id="IPR036761">
    <property type="entry name" value="TTHA0802/YceI-like_sf"/>
</dbReference>
<keyword evidence="4" id="KW-1185">Reference proteome</keyword>
<dbReference type="SMART" id="SM00867">
    <property type="entry name" value="YceI"/>
    <property type="match status" value="1"/>
</dbReference>
<gene>
    <name evidence="3" type="ORF">E5163_11700</name>
</gene>
<dbReference type="Pfam" id="PF04264">
    <property type="entry name" value="YceI"/>
    <property type="match status" value="1"/>
</dbReference>
<dbReference type="SUPFAM" id="SSF101874">
    <property type="entry name" value="YceI-like"/>
    <property type="match status" value="1"/>
</dbReference>
<evidence type="ECO:0000313" key="3">
    <source>
        <dbReference type="EMBL" id="TGY88473.1"/>
    </source>
</evidence>
<dbReference type="PANTHER" id="PTHR34406">
    <property type="entry name" value="PROTEIN YCEI"/>
    <property type="match status" value="1"/>
</dbReference>
<dbReference type="RefSeq" id="WP_135996319.1">
    <property type="nucleotide sequence ID" value="NZ_CP071057.1"/>
</dbReference>
<name>A0A4S2GZF4_9PROT</name>
<dbReference type="AlphaFoldDB" id="A0A4S2GZF4"/>
<dbReference type="EMBL" id="SRXW01000003">
    <property type="protein sequence ID" value="TGY88473.1"/>
    <property type="molecule type" value="Genomic_DNA"/>
</dbReference>
<dbReference type="Gene3D" id="2.40.128.110">
    <property type="entry name" value="Lipid/polyisoprenoid-binding, YceI-like"/>
    <property type="match status" value="1"/>
</dbReference>